<dbReference type="STRING" id="568069.A0A1J1J495"/>
<dbReference type="InterPro" id="IPR014908">
    <property type="entry name" value="Nucleoporin_Nup133/Nup155_N"/>
</dbReference>
<dbReference type="GO" id="GO:0017056">
    <property type="term" value="F:structural constituent of nuclear pore"/>
    <property type="evidence" value="ECO:0007669"/>
    <property type="project" value="InterPro"/>
</dbReference>
<evidence type="ECO:0000313" key="7">
    <source>
        <dbReference type="EMBL" id="CRL07223.1"/>
    </source>
</evidence>
<dbReference type="Pfam" id="PF08801">
    <property type="entry name" value="Nucleoporin_N"/>
    <property type="match status" value="1"/>
</dbReference>
<name>A0A1J1J495_9DIPT</name>
<dbReference type="Gene3D" id="2.130.10.10">
    <property type="entry name" value="YVTN repeat-like/Quinoprotein amine dehydrogenase"/>
    <property type="match status" value="1"/>
</dbReference>
<evidence type="ECO:0000259" key="6">
    <source>
        <dbReference type="Pfam" id="PF08801"/>
    </source>
</evidence>
<dbReference type="GO" id="GO:0000972">
    <property type="term" value="P:transcription-dependent tethering of RNA polymerase II gene DNA at nuclear periphery"/>
    <property type="evidence" value="ECO:0007669"/>
    <property type="project" value="TreeGrafter"/>
</dbReference>
<comment type="subcellular location">
    <subcellularLocation>
        <location evidence="1">Nucleus</location>
    </subcellularLocation>
</comment>
<dbReference type="GO" id="GO:0016973">
    <property type="term" value="P:poly(A)+ mRNA export from nucleus"/>
    <property type="evidence" value="ECO:0007669"/>
    <property type="project" value="TreeGrafter"/>
</dbReference>
<dbReference type="EMBL" id="CVRI01000070">
    <property type="protein sequence ID" value="CRL07223.1"/>
    <property type="molecule type" value="Genomic_DNA"/>
</dbReference>
<evidence type="ECO:0000256" key="4">
    <source>
        <dbReference type="ARBA" id="ARBA00023242"/>
    </source>
</evidence>
<proteinExistence type="inferred from homology"/>
<keyword evidence="4" id="KW-0539">Nucleus</keyword>
<accession>A0A1J1J495</accession>
<organism evidence="7 8">
    <name type="scientific">Clunio marinus</name>
    <dbReference type="NCBI Taxonomy" id="568069"/>
    <lineage>
        <taxon>Eukaryota</taxon>
        <taxon>Metazoa</taxon>
        <taxon>Ecdysozoa</taxon>
        <taxon>Arthropoda</taxon>
        <taxon>Hexapoda</taxon>
        <taxon>Insecta</taxon>
        <taxon>Pterygota</taxon>
        <taxon>Neoptera</taxon>
        <taxon>Endopterygota</taxon>
        <taxon>Diptera</taxon>
        <taxon>Nematocera</taxon>
        <taxon>Chironomoidea</taxon>
        <taxon>Chironomidae</taxon>
        <taxon>Clunio</taxon>
    </lineage>
</organism>
<dbReference type="AlphaFoldDB" id="A0A1J1J495"/>
<keyword evidence="3" id="KW-0813">Transport</keyword>
<feature type="compositionally biased region" description="Polar residues" evidence="5">
    <location>
        <begin position="27"/>
        <end position="38"/>
    </location>
</feature>
<dbReference type="InterPro" id="IPR037624">
    <property type="entry name" value="Nup133-like"/>
</dbReference>
<dbReference type="InterPro" id="IPR015943">
    <property type="entry name" value="WD40/YVTN_repeat-like_dom_sf"/>
</dbReference>
<dbReference type="GO" id="GO:0006606">
    <property type="term" value="P:protein import into nucleus"/>
    <property type="evidence" value="ECO:0007669"/>
    <property type="project" value="TreeGrafter"/>
</dbReference>
<gene>
    <name evidence="7" type="ORF">CLUMA_CG020204</name>
</gene>
<comment type="similarity">
    <text evidence="2">Belongs to the nucleoporin Nup133 family.</text>
</comment>
<dbReference type="Gene3D" id="1.20.58.1380">
    <property type="match status" value="1"/>
</dbReference>
<sequence>MNSPANSRQNLSAHGTPKSKNTRKSIFGTSSRKNVSLSGRSNASTMQIIARSEFNILESYGNAVPVKVTELLTFSDKNAAVSVNYSKNGWAWAVSGRKLLIWQYKGPSRFQGTSSAIGLTKTQSNRNTASQCRELTLPHCDIGHKARLITVFVPEGSQATACLAVSTTGDVRYWPSITNSTSIDENGIMEGQEFDQLTSISPQGYLMVTTTCNLVLLQIRLQNGRQRIIHRNVKPPSGFFGGFGKKFASIIIGMNSNQDSENKLIKIAYEAINSTDYHISILSEHFIQRWLFSPNTNETFLYEDQEISKKIRDFYRLKMWSNRNINETIDSWMLDMQTIDRGVMILAAAANPALSPQVYMSLITIVAESDGFQLKDFQLLRFKTFFSHQQTNLFSNFKFIIVRGIAYIYSERMILPVIIQSNQPLQPPSDDVEKIEFHTHDDRLIAAENIGGLPLFFSKLHGVVCVTPSDFEPELLNSSVNVSMTNVSIMSEVFSPKASLITDETSNLLSPSTTNIGNLTMYELDPEDICERNKDAVSQFKAAFIYHLKRNSAMCHSIINEMFKDESPKIDSKLDEIVVTIAKDLAEDLPAADPRWESEAFNRNSSAPLGSSSSMQILQQLREKNFCMIKFVEFLHGTGLWSRLMALSEKGNVRSTVFLLSDINERIVAAISFKCQQQAHARITDEAIEMVLNENRLEAHGNLTNQDVFFTKITKIQEIFKKFNEIIEKLVQQEDIPNNHIQNSIIEVNKMVLQTLQEIIKFREKHIGLYKPVNNELFEYLPWTAASDEEGLRDSILQLIQLTLQHGIRLNGETEYKFKHYQQMTELIDFVLDGRRNYLASIRNNQEKLNVLQHQYESQRFDLIYPLVEDEQYELAAKLAEKYYDFQTLVIICDRTENQQRLDEYIERFKQLNFSQFAINWHMKQNKQGDLFERFRNNQVELAKFLNNHPSLAWIQLIFNGEMNKSSNVLADLGLNETELVARKKTKLSLAKLSAYAAEMDMSQQIKDITKELHLIEHQNQIDKQILTDLGFDAKNMRVLQPGQMIELHISREYKNATEIEFRKAFELLAYVDDSLEYRNKIWSEAIERDDWLKIDIEAPLDRIVETLFFKLVELCYMLDGEIENTLPPIDIFTTSPELNHWNNKKFQFLIKLAYEHIRDTFK</sequence>
<dbReference type="Gene3D" id="1.25.40.700">
    <property type="match status" value="1"/>
</dbReference>
<evidence type="ECO:0000256" key="5">
    <source>
        <dbReference type="SAM" id="MobiDB-lite"/>
    </source>
</evidence>
<dbReference type="Proteomes" id="UP000183832">
    <property type="component" value="Unassembled WGS sequence"/>
</dbReference>
<dbReference type="OrthoDB" id="103454at2759"/>
<dbReference type="PANTHER" id="PTHR13405">
    <property type="entry name" value="NUCLEAR PORE COMPLEX PROTEIN NUP133"/>
    <property type="match status" value="1"/>
</dbReference>
<feature type="domain" description="Nucleoporin Nup133/Nup155-like N-terminal" evidence="6">
    <location>
        <begin position="61"/>
        <end position="445"/>
    </location>
</feature>
<evidence type="ECO:0000256" key="3">
    <source>
        <dbReference type="ARBA" id="ARBA00022448"/>
    </source>
</evidence>
<dbReference type="SUPFAM" id="SSF117289">
    <property type="entry name" value="Nucleoporin domain"/>
    <property type="match status" value="1"/>
</dbReference>
<evidence type="ECO:0000313" key="8">
    <source>
        <dbReference type="Proteomes" id="UP000183832"/>
    </source>
</evidence>
<keyword evidence="8" id="KW-1185">Reference proteome</keyword>
<feature type="compositionally biased region" description="Polar residues" evidence="5">
    <location>
        <begin position="1"/>
        <end position="13"/>
    </location>
</feature>
<feature type="region of interest" description="Disordered" evidence="5">
    <location>
        <begin position="1"/>
        <end position="38"/>
    </location>
</feature>
<evidence type="ECO:0000256" key="2">
    <source>
        <dbReference type="ARBA" id="ARBA00005569"/>
    </source>
</evidence>
<reference evidence="7 8" key="1">
    <citation type="submission" date="2015-04" db="EMBL/GenBank/DDBJ databases">
        <authorList>
            <person name="Syromyatnikov M.Y."/>
            <person name="Popov V.N."/>
        </authorList>
    </citation>
    <scope>NUCLEOTIDE SEQUENCE [LARGE SCALE GENOMIC DNA]</scope>
</reference>
<dbReference type="PANTHER" id="PTHR13405:SF11">
    <property type="entry name" value="NUCLEAR PORE COMPLEX PROTEIN NUP133"/>
    <property type="match status" value="1"/>
</dbReference>
<evidence type="ECO:0000256" key="1">
    <source>
        <dbReference type="ARBA" id="ARBA00004123"/>
    </source>
</evidence>
<protein>
    <submittedName>
        <fullName evidence="7">CLUMA_CG020204, isoform A</fullName>
    </submittedName>
</protein>
<dbReference type="GO" id="GO:0031080">
    <property type="term" value="C:nuclear pore outer ring"/>
    <property type="evidence" value="ECO:0007669"/>
    <property type="project" value="TreeGrafter"/>
</dbReference>